<reference evidence="6" key="2">
    <citation type="submission" date="2020-11" db="EMBL/GenBank/DDBJ databases">
        <authorList>
            <person name="McCartney M.A."/>
            <person name="Auch B."/>
            <person name="Kono T."/>
            <person name="Mallez S."/>
            <person name="Becker A."/>
            <person name="Gohl D.M."/>
            <person name="Silverstein K.A.T."/>
            <person name="Koren S."/>
            <person name="Bechman K.B."/>
            <person name="Herman A."/>
            <person name="Abrahante J.E."/>
            <person name="Garbe J."/>
        </authorList>
    </citation>
    <scope>NUCLEOTIDE SEQUENCE</scope>
    <source>
        <strain evidence="6">Duluth1</strain>
        <tissue evidence="6">Whole animal</tissue>
    </source>
</reference>
<evidence type="ECO:0000256" key="1">
    <source>
        <dbReference type="ARBA" id="ARBA00022737"/>
    </source>
</evidence>
<keyword evidence="7" id="KW-1185">Reference proteome</keyword>
<accession>A0A9D4DJ52</accession>
<reference evidence="6" key="1">
    <citation type="journal article" date="2019" name="bioRxiv">
        <title>The Genome of the Zebra Mussel, Dreissena polymorpha: A Resource for Invasive Species Research.</title>
        <authorList>
            <person name="McCartney M.A."/>
            <person name="Auch B."/>
            <person name="Kono T."/>
            <person name="Mallez S."/>
            <person name="Zhang Y."/>
            <person name="Obille A."/>
            <person name="Becker A."/>
            <person name="Abrahante J.E."/>
            <person name="Garbe J."/>
            <person name="Badalamenti J.P."/>
            <person name="Herman A."/>
            <person name="Mangelson H."/>
            <person name="Liachko I."/>
            <person name="Sullivan S."/>
            <person name="Sone E.D."/>
            <person name="Koren S."/>
            <person name="Silverstein K.A.T."/>
            <person name="Beckman K.B."/>
            <person name="Gohl D.M."/>
        </authorList>
    </citation>
    <scope>NUCLEOTIDE SEQUENCE</scope>
    <source>
        <strain evidence="6">Duluth1</strain>
        <tissue evidence="6">Whole animal</tissue>
    </source>
</reference>
<dbReference type="Proteomes" id="UP000828390">
    <property type="component" value="Unassembled WGS sequence"/>
</dbReference>
<dbReference type="InterPro" id="IPR050952">
    <property type="entry name" value="TRIM-NHL_E3_ligases"/>
</dbReference>
<feature type="coiled-coil region" evidence="4">
    <location>
        <begin position="56"/>
        <end position="115"/>
    </location>
</feature>
<dbReference type="GO" id="GO:0008270">
    <property type="term" value="F:zinc ion binding"/>
    <property type="evidence" value="ECO:0007669"/>
    <property type="project" value="UniProtKB-KW"/>
</dbReference>
<dbReference type="SUPFAM" id="SSF101898">
    <property type="entry name" value="NHL repeat"/>
    <property type="match status" value="1"/>
</dbReference>
<dbReference type="GO" id="GO:0000209">
    <property type="term" value="P:protein polyubiquitination"/>
    <property type="evidence" value="ECO:0007669"/>
    <property type="project" value="TreeGrafter"/>
</dbReference>
<evidence type="ECO:0000256" key="4">
    <source>
        <dbReference type="SAM" id="Coils"/>
    </source>
</evidence>
<dbReference type="PANTHER" id="PTHR24104:SF25">
    <property type="entry name" value="PROTEIN LIN-41"/>
    <property type="match status" value="1"/>
</dbReference>
<dbReference type="Gene3D" id="3.30.160.60">
    <property type="entry name" value="Classic Zinc Finger"/>
    <property type="match status" value="1"/>
</dbReference>
<keyword evidence="4" id="KW-0175">Coiled coil</keyword>
<dbReference type="PROSITE" id="PS50119">
    <property type="entry name" value="ZF_BBOX"/>
    <property type="match status" value="1"/>
</dbReference>
<evidence type="ECO:0000313" key="7">
    <source>
        <dbReference type="Proteomes" id="UP000828390"/>
    </source>
</evidence>
<dbReference type="GO" id="GO:0061630">
    <property type="term" value="F:ubiquitin protein ligase activity"/>
    <property type="evidence" value="ECO:0007669"/>
    <property type="project" value="TreeGrafter"/>
</dbReference>
<organism evidence="6 7">
    <name type="scientific">Dreissena polymorpha</name>
    <name type="common">Zebra mussel</name>
    <name type="synonym">Mytilus polymorpha</name>
    <dbReference type="NCBI Taxonomy" id="45954"/>
    <lineage>
        <taxon>Eukaryota</taxon>
        <taxon>Metazoa</taxon>
        <taxon>Spiralia</taxon>
        <taxon>Lophotrochozoa</taxon>
        <taxon>Mollusca</taxon>
        <taxon>Bivalvia</taxon>
        <taxon>Autobranchia</taxon>
        <taxon>Heteroconchia</taxon>
        <taxon>Euheterodonta</taxon>
        <taxon>Imparidentia</taxon>
        <taxon>Neoheterodontei</taxon>
        <taxon>Myida</taxon>
        <taxon>Dreissenoidea</taxon>
        <taxon>Dreissenidae</taxon>
        <taxon>Dreissena</taxon>
    </lineage>
</organism>
<dbReference type="SUPFAM" id="SSF57845">
    <property type="entry name" value="B-box zinc-binding domain"/>
    <property type="match status" value="1"/>
</dbReference>
<dbReference type="CDD" id="cd19756">
    <property type="entry name" value="Bbox2"/>
    <property type="match status" value="1"/>
</dbReference>
<dbReference type="PROSITE" id="PS51125">
    <property type="entry name" value="NHL"/>
    <property type="match status" value="1"/>
</dbReference>
<keyword evidence="2" id="KW-0863">Zinc-finger</keyword>
<dbReference type="AlphaFoldDB" id="A0A9D4DJ52"/>
<proteinExistence type="predicted"/>
<dbReference type="InterPro" id="IPR001258">
    <property type="entry name" value="NHL_repeat"/>
</dbReference>
<comment type="caution">
    <text evidence="6">The sequence shown here is derived from an EMBL/GenBank/DDBJ whole genome shotgun (WGS) entry which is preliminary data.</text>
</comment>
<dbReference type="InterPro" id="IPR011042">
    <property type="entry name" value="6-blade_b-propeller_TolB-like"/>
</dbReference>
<feature type="repeat" description="NHL" evidence="3">
    <location>
        <begin position="242"/>
        <end position="277"/>
    </location>
</feature>
<dbReference type="InterPro" id="IPR000315">
    <property type="entry name" value="Znf_B-box"/>
</dbReference>
<dbReference type="Gene3D" id="2.120.10.30">
    <property type="entry name" value="TolB, C-terminal domain"/>
    <property type="match status" value="1"/>
</dbReference>
<dbReference type="EMBL" id="JAIWYP010000010">
    <property type="protein sequence ID" value="KAH3750126.1"/>
    <property type="molecule type" value="Genomic_DNA"/>
</dbReference>
<keyword evidence="2" id="KW-0862">Zinc</keyword>
<dbReference type="PANTHER" id="PTHR24104">
    <property type="entry name" value="E3 UBIQUITIN-PROTEIN LIGASE NHLRC1-RELATED"/>
    <property type="match status" value="1"/>
</dbReference>
<evidence type="ECO:0000256" key="2">
    <source>
        <dbReference type="PROSITE-ProRule" id="PRU00024"/>
    </source>
</evidence>
<sequence>MEDLLLKCDVHSNNNLGMFCQDHSQLCCSDCVLMNHRQCSNLDLISESVKTLSVDIQQLSRKIQTTLSELNKFKRTQEASIPSVEGSYNEKQQEIREMRNKLNAALDELENTTLKELYEIKTTLQTSLKKGVDNCSRLNDELQLLGDAVNGLGDESKKELEFIAGRKCLDKIQEAESYLKENPVTVQRSMVFQANTDIVQDLSKHSSLWRFVDSKQSPKKEMNPDQVLTVKSKSYFNVKIASDKKQTCYISGICILPSGETIVADYNNKRVKLLDKHYNIVSSDLEVDSNPQDICQISLSQVAIIFVNSVQFINVINGKLVIGHLLKGYDDTRELPHATLGINYHQGDLYITSGTALYHYTLTQYGKLWKHKKSLYEDTRGGITVYKCAFSPDGDLIFVLNFAQNKLITLTIDGTLISKFTDPELQGPKGLHVTPSGQVIVCGFYSNTVIQVDHERKNKMATLASEKDGLRYPVSVCYNTNTNQIIVGLFASNKISVMELK</sequence>
<name>A0A9D4DJ52_DREPO</name>
<protein>
    <recommendedName>
        <fullName evidence="5">B box-type domain-containing protein</fullName>
    </recommendedName>
</protein>
<evidence type="ECO:0000256" key="3">
    <source>
        <dbReference type="PROSITE-ProRule" id="PRU00504"/>
    </source>
</evidence>
<gene>
    <name evidence="6" type="ORF">DPMN_184643</name>
</gene>
<evidence type="ECO:0000313" key="6">
    <source>
        <dbReference type="EMBL" id="KAH3750126.1"/>
    </source>
</evidence>
<keyword evidence="1" id="KW-0677">Repeat</keyword>
<evidence type="ECO:0000259" key="5">
    <source>
        <dbReference type="PROSITE" id="PS50119"/>
    </source>
</evidence>
<dbReference type="GO" id="GO:0043161">
    <property type="term" value="P:proteasome-mediated ubiquitin-dependent protein catabolic process"/>
    <property type="evidence" value="ECO:0007669"/>
    <property type="project" value="TreeGrafter"/>
</dbReference>
<feature type="domain" description="B box-type" evidence="5">
    <location>
        <begin position="3"/>
        <end position="47"/>
    </location>
</feature>
<keyword evidence="2" id="KW-0479">Metal-binding</keyword>